<dbReference type="GO" id="GO:0008083">
    <property type="term" value="F:growth factor activity"/>
    <property type="evidence" value="ECO:0007669"/>
    <property type="project" value="UniProtKB-KW"/>
</dbReference>
<dbReference type="GO" id="GO:0005125">
    <property type="term" value="F:cytokine activity"/>
    <property type="evidence" value="ECO:0007669"/>
    <property type="project" value="TreeGrafter"/>
</dbReference>
<dbReference type="EMBL" id="JAACNH010000006">
    <property type="protein sequence ID" value="KAG8439541.1"/>
    <property type="molecule type" value="Genomic_DNA"/>
</dbReference>
<keyword evidence="16 21" id="KW-0472">Membrane</keyword>
<dbReference type="InterPro" id="IPR003452">
    <property type="entry name" value="SCF"/>
</dbReference>
<feature type="transmembrane region" description="Helical" evidence="23">
    <location>
        <begin position="206"/>
        <end position="229"/>
    </location>
</feature>
<evidence type="ECO:0000256" key="11">
    <source>
        <dbReference type="ARBA" id="ARBA00022692"/>
    </source>
</evidence>
<feature type="chain" id="PRO_5035847321" description="Kit ligand" evidence="24">
    <location>
        <begin position="23"/>
        <end position="267"/>
    </location>
</feature>
<dbReference type="GO" id="GO:0008284">
    <property type="term" value="P:positive regulation of cell population proliferation"/>
    <property type="evidence" value="ECO:0007669"/>
    <property type="project" value="TreeGrafter"/>
</dbReference>
<dbReference type="PANTHER" id="PTHR11574">
    <property type="entry name" value="KIT LIGAND"/>
    <property type="match status" value="1"/>
</dbReference>
<protein>
    <recommendedName>
        <fullName evidence="7 21">Kit ligand</fullName>
    </recommendedName>
    <alternativeName>
        <fullName evidence="21">c-Kit ligand</fullName>
    </alternativeName>
</protein>
<keyword evidence="17 22" id="KW-1015">Disulfide bond</keyword>
<evidence type="ECO:0000256" key="13">
    <source>
        <dbReference type="ARBA" id="ARBA00022889"/>
    </source>
</evidence>
<evidence type="ECO:0000256" key="15">
    <source>
        <dbReference type="ARBA" id="ARBA00023030"/>
    </source>
</evidence>
<dbReference type="AlphaFoldDB" id="A0A8T2JA96"/>
<evidence type="ECO:0000256" key="16">
    <source>
        <dbReference type="ARBA" id="ARBA00023136"/>
    </source>
</evidence>
<dbReference type="GO" id="GO:0007155">
    <property type="term" value="P:cell adhesion"/>
    <property type="evidence" value="ECO:0007669"/>
    <property type="project" value="UniProtKB-UniRule"/>
</dbReference>
<evidence type="ECO:0000256" key="19">
    <source>
        <dbReference type="ARBA" id="ARBA00023212"/>
    </source>
</evidence>
<dbReference type="GO" id="GO:0005173">
    <property type="term" value="F:stem cell factor receptor binding"/>
    <property type="evidence" value="ECO:0007669"/>
    <property type="project" value="InterPro"/>
</dbReference>
<feature type="disulfide bond" evidence="22">
    <location>
        <begin position="64"/>
        <end position="153"/>
    </location>
</feature>
<evidence type="ECO:0000256" key="17">
    <source>
        <dbReference type="ARBA" id="ARBA00023157"/>
    </source>
</evidence>
<dbReference type="GO" id="GO:0005856">
    <property type="term" value="C:cytoskeleton"/>
    <property type="evidence" value="ECO:0007669"/>
    <property type="project" value="UniProtKB-SubCell"/>
</dbReference>
<dbReference type="SUPFAM" id="SSF47266">
    <property type="entry name" value="4-helical cytokines"/>
    <property type="match status" value="1"/>
</dbReference>
<gene>
    <name evidence="25" type="ORF">GDO86_005662</name>
</gene>
<evidence type="ECO:0000256" key="12">
    <source>
        <dbReference type="ARBA" id="ARBA00022729"/>
    </source>
</evidence>
<evidence type="ECO:0000256" key="7">
    <source>
        <dbReference type="ARBA" id="ARBA00017304"/>
    </source>
</evidence>
<dbReference type="PANTHER" id="PTHR11574:SF0">
    <property type="entry name" value="KIT LIGAND"/>
    <property type="match status" value="1"/>
</dbReference>
<keyword evidence="11 23" id="KW-0812">Transmembrane</keyword>
<feature type="signal peptide" evidence="24">
    <location>
        <begin position="1"/>
        <end position="22"/>
    </location>
</feature>
<keyword evidence="19" id="KW-0206">Cytoskeleton</keyword>
<evidence type="ECO:0000256" key="22">
    <source>
        <dbReference type="PIRSR" id="PIRSR015599-1"/>
    </source>
</evidence>
<dbReference type="Proteomes" id="UP000812440">
    <property type="component" value="Chromosome 3"/>
</dbReference>
<evidence type="ECO:0000256" key="3">
    <source>
        <dbReference type="ARBA" id="ARBA00004486"/>
    </source>
</evidence>
<proteinExistence type="inferred from homology"/>
<organism evidence="25 26">
    <name type="scientific">Hymenochirus boettgeri</name>
    <name type="common">Congo dwarf clawed frog</name>
    <dbReference type="NCBI Taxonomy" id="247094"/>
    <lineage>
        <taxon>Eukaryota</taxon>
        <taxon>Metazoa</taxon>
        <taxon>Chordata</taxon>
        <taxon>Craniata</taxon>
        <taxon>Vertebrata</taxon>
        <taxon>Euteleostomi</taxon>
        <taxon>Amphibia</taxon>
        <taxon>Batrachia</taxon>
        <taxon>Anura</taxon>
        <taxon>Pipoidea</taxon>
        <taxon>Pipidae</taxon>
        <taxon>Pipinae</taxon>
        <taxon>Hymenochirus</taxon>
    </lineage>
</organism>
<evidence type="ECO:0000256" key="9">
    <source>
        <dbReference type="ARBA" id="ARBA00022490"/>
    </source>
</evidence>
<comment type="subunit">
    <text evidence="21">Homodimer, non-covalently linked.</text>
</comment>
<comment type="subcellular location">
    <subcellularLocation>
        <location evidence="2">Cell membrane</location>
        <topology evidence="2">Single-pass type I membrane protein</topology>
    </subcellularLocation>
    <subcellularLocation>
        <location evidence="3">Cell projection</location>
        <location evidence="3">Filopodium</location>
    </subcellularLocation>
    <subcellularLocation>
        <location evidence="4">Cell projection</location>
        <location evidence="4">Lamellipodium</location>
    </subcellularLocation>
    <subcellularLocation>
        <location evidence="1">Cytoplasm</location>
        <location evidence="1">Cytoskeleton</location>
    </subcellularLocation>
    <subcellularLocation>
        <location evidence="5">Secreted</location>
    </subcellularLocation>
</comment>
<evidence type="ECO:0000256" key="6">
    <source>
        <dbReference type="ARBA" id="ARBA00010419"/>
    </source>
</evidence>
<evidence type="ECO:0000256" key="14">
    <source>
        <dbReference type="ARBA" id="ARBA00022989"/>
    </source>
</evidence>
<evidence type="ECO:0000256" key="5">
    <source>
        <dbReference type="ARBA" id="ARBA00004613"/>
    </source>
</evidence>
<reference evidence="25" key="1">
    <citation type="thesis" date="2020" institute="ProQuest LLC" country="789 East Eisenhower Parkway, Ann Arbor, MI, USA">
        <title>Comparative Genomics and Chromosome Evolution.</title>
        <authorList>
            <person name="Mudd A.B."/>
        </authorList>
    </citation>
    <scope>NUCLEOTIDE SEQUENCE</scope>
    <source>
        <strain evidence="25">Female2</strain>
        <tissue evidence="25">Blood</tissue>
    </source>
</reference>
<evidence type="ECO:0000256" key="20">
    <source>
        <dbReference type="ARBA" id="ARBA00023273"/>
    </source>
</evidence>
<evidence type="ECO:0000256" key="23">
    <source>
        <dbReference type="SAM" id="Phobius"/>
    </source>
</evidence>
<dbReference type="Gene3D" id="1.20.1250.10">
    <property type="match status" value="1"/>
</dbReference>
<keyword evidence="10" id="KW-0964">Secreted</keyword>
<evidence type="ECO:0000313" key="25">
    <source>
        <dbReference type="EMBL" id="KAG8439541.1"/>
    </source>
</evidence>
<evidence type="ECO:0000256" key="24">
    <source>
        <dbReference type="SAM" id="SignalP"/>
    </source>
</evidence>
<evidence type="ECO:0000256" key="21">
    <source>
        <dbReference type="PIRNR" id="PIRNR015599"/>
    </source>
</evidence>
<dbReference type="GO" id="GO:0005886">
    <property type="term" value="C:plasma membrane"/>
    <property type="evidence" value="ECO:0007669"/>
    <property type="project" value="UniProtKB-SubCell"/>
</dbReference>
<keyword evidence="20" id="KW-0966">Cell projection</keyword>
<keyword evidence="8" id="KW-1003">Cell membrane</keyword>
<evidence type="ECO:0000256" key="18">
    <source>
        <dbReference type="ARBA" id="ARBA00023180"/>
    </source>
</evidence>
<keyword evidence="14 23" id="KW-1133">Transmembrane helix</keyword>
<sequence>MKKTKTWIIICIYLQLFFICFGSPCGNPVTDAVNDIDTLVGNLPNDYIMTLRYVPKKESLPKHCWLYIMVNEMTRRLDILSSKFKKSSQNYLILDNLSLILHGIRFCIKHMDFDPDYSLYEEQGFTPEQFFKYVNKTIEVFKEINNTEYDSTCDHTDYNYEQNTEYDSMMHNTNQDLPYVPSSRRNSSRIVSSDKPEFKSGAPLQWTSVVSIALACLLIGFVLGIVCWWKFKHREVHMENDIPVVKVDDNESKNRMLQKTENAVAVI</sequence>
<name>A0A8T2JA96_9PIPI</name>
<dbReference type="InterPro" id="IPR009079">
    <property type="entry name" value="4_helix_cytokine-like_core"/>
</dbReference>
<evidence type="ECO:0000256" key="10">
    <source>
        <dbReference type="ARBA" id="ARBA00022525"/>
    </source>
</evidence>
<keyword evidence="26" id="KW-1185">Reference proteome</keyword>
<evidence type="ECO:0000256" key="1">
    <source>
        <dbReference type="ARBA" id="ARBA00004245"/>
    </source>
</evidence>
<dbReference type="GO" id="GO:0030175">
    <property type="term" value="C:filopodium"/>
    <property type="evidence" value="ECO:0007669"/>
    <property type="project" value="UniProtKB-SubCell"/>
</dbReference>
<comment type="caution">
    <text evidence="25">The sequence shown here is derived from an EMBL/GenBank/DDBJ whole genome shotgun (WGS) entry which is preliminary data.</text>
</comment>
<keyword evidence="9" id="KW-0963">Cytoplasm</keyword>
<feature type="disulfide bond" evidence="22">
    <location>
        <begin position="25"/>
        <end position="107"/>
    </location>
</feature>
<dbReference type="Pfam" id="PF02404">
    <property type="entry name" value="SCF"/>
    <property type="match status" value="1"/>
</dbReference>
<comment type="function">
    <text evidence="21">Ligand for the receptor-type protein-tyrosine kinase KIT. Plays an essential role in the regulation of cell survival and proliferation, hematopoiesis, stem cell maintenance, gametogenesis, mast cell development, migration and function, and in melanogenesis.</text>
</comment>
<keyword evidence="15 21" id="KW-0339">Growth factor</keyword>
<accession>A0A8T2JA96</accession>
<comment type="similarity">
    <text evidence="6 21">Belongs to the SCF family.</text>
</comment>
<dbReference type="GO" id="GO:0005576">
    <property type="term" value="C:extracellular region"/>
    <property type="evidence" value="ECO:0007669"/>
    <property type="project" value="UniProtKB-SubCell"/>
</dbReference>
<keyword evidence="18" id="KW-0325">Glycoprotein</keyword>
<evidence type="ECO:0000313" key="26">
    <source>
        <dbReference type="Proteomes" id="UP000812440"/>
    </source>
</evidence>
<keyword evidence="13" id="KW-0130">Cell adhesion</keyword>
<dbReference type="PIRSF" id="PIRSF015599">
    <property type="entry name" value="SCF"/>
    <property type="match status" value="1"/>
</dbReference>
<evidence type="ECO:0000256" key="2">
    <source>
        <dbReference type="ARBA" id="ARBA00004251"/>
    </source>
</evidence>
<evidence type="ECO:0000256" key="8">
    <source>
        <dbReference type="ARBA" id="ARBA00022475"/>
    </source>
</evidence>
<keyword evidence="12 24" id="KW-0732">Signal</keyword>
<dbReference type="GO" id="GO:0030027">
    <property type="term" value="C:lamellipodium"/>
    <property type="evidence" value="ECO:0007669"/>
    <property type="project" value="UniProtKB-SubCell"/>
</dbReference>
<dbReference type="OrthoDB" id="8445223at2759"/>
<evidence type="ECO:0000256" key="4">
    <source>
        <dbReference type="ARBA" id="ARBA00004510"/>
    </source>
</evidence>